<evidence type="ECO:0000313" key="2">
    <source>
        <dbReference type="EMBL" id="MTE20243.1"/>
    </source>
</evidence>
<feature type="compositionally biased region" description="Basic and acidic residues" evidence="1">
    <location>
        <begin position="1"/>
        <end position="10"/>
    </location>
</feature>
<dbReference type="RefSeq" id="WP_155071363.1">
    <property type="nucleotide sequence ID" value="NZ_WIXO01000001.1"/>
</dbReference>
<name>A0A6G2BDV5_9ACTN</name>
<dbReference type="OrthoDB" id="4324777at2"/>
<evidence type="ECO:0000313" key="3">
    <source>
        <dbReference type="Proteomes" id="UP000473014"/>
    </source>
</evidence>
<organism evidence="2 3">
    <name type="scientific">Streptomyces taklimakanensis</name>
    <dbReference type="NCBI Taxonomy" id="2569853"/>
    <lineage>
        <taxon>Bacteria</taxon>
        <taxon>Bacillati</taxon>
        <taxon>Actinomycetota</taxon>
        <taxon>Actinomycetes</taxon>
        <taxon>Kitasatosporales</taxon>
        <taxon>Streptomycetaceae</taxon>
        <taxon>Streptomyces</taxon>
    </lineage>
</organism>
<dbReference type="AlphaFoldDB" id="A0A6G2BDV5"/>
<dbReference type="EMBL" id="WIXO01000001">
    <property type="protein sequence ID" value="MTE20243.1"/>
    <property type="molecule type" value="Genomic_DNA"/>
</dbReference>
<feature type="region of interest" description="Disordered" evidence="1">
    <location>
        <begin position="1"/>
        <end position="51"/>
    </location>
</feature>
<accession>A0A6G2BDV5</accession>
<sequence>MATCHPERTTRAHTTAATPGQLAEQRHIPDPADTAPAALVPGANATNGRSTAKRRFLNHRDIAARLRANPEQWQVVAETRPGPSYSRYLARRIAKGETAVYRPAGAFEARVERGQDTDTVYARYVGHDHARAA</sequence>
<gene>
    <name evidence="2" type="ORF">F0L17_14220</name>
</gene>
<reference evidence="2 3" key="1">
    <citation type="submission" date="2019-11" db="EMBL/GenBank/DDBJ databases">
        <authorList>
            <person name="Yuan L."/>
        </authorList>
    </citation>
    <scope>NUCLEOTIDE SEQUENCE [LARGE SCALE GENOMIC DNA]</scope>
    <source>
        <strain evidence="2 3">TRM43335</strain>
    </source>
</reference>
<evidence type="ECO:0000256" key="1">
    <source>
        <dbReference type="SAM" id="MobiDB-lite"/>
    </source>
</evidence>
<protein>
    <submittedName>
        <fullName evidence="2">Uncharacterized protein</fullName>
    </submittedName>
</protein>
<keyword evidence="3" id="KW-1185">Reference proteome</keyword>
<comment type="caution">
    <text evidence="2">The sequence shown here is derived from an EMBL/GenBank/DDBJ whole genome shotgun (WGS) entry which is preliminary data.</text>
</comment>
<dbReference type="Proteomes" id="UP000473014">
    <property type="component" value="Unassembled WGS sequence"/>
</dbReference>
<proteinExistence type="predicted"/>